<evidence type="ECO:0000256" key="1">
    <source>
        <dbReference type="SAM" id="MobiDB-lite"/>
    </source>
</evidence>
<feature type="region of interest" description="Disordered" evidence="1">
    <location>
        <begin position="1"/>
        <end position="33"/>
    </location>
</feature>
<protein>
    <submittedName>
        <fullName evidence="2">Uncharacterized protein</fullName>
    </submittedName>
</protein>
<name>A0A6J4U4J7_9ACTN</name>
<gene>
    <name evidence="2" type="ORF">AVDCRST_MAG05-5127</name>
</gene>
<sequence length="33" mass="3756">VEPYPVGRAALHGREDPQQQASPQAHHVRLRRV</sequence>
<feature type="non-terminal residue" evidence="2">
    <location>
        <position position="1"/>
    </location>
</feature>
<organism evidence="2">
    <name type="scientific">uncultured Rubrobacteraceae bacterium</name>
    <dbReference type="NCBI Taxonomy" id="349277"/>
    <lineage>
        <taxon>Bacteria</taxon>
        <taxon>Bacillati</taxon>
        <taxon>Actinomycetota</taxon>
        <taxon>Rubrobacteria</taxon>
        <taxon>Rubrobacterales</taxon>
        <taxon>Rubrobacteraceae</taxon>
        <taxon>environmental samples</taxon>
    </lineage>
</organism>
<accession>A0A6J4U4J7</accession>
<proteinExistence type="predicted"/>
<dbReference type="EMBL" id="CADCVM010000545">
    <property type="protein sequence ID" value="CAA9538546.1"/>
    <property type="molecule type" value="Genomic_DNA"/>
</dbReference>
<feature type="non-terminal residue" evidence="2">
    <location>
        <position position="33"/>
    </location>
</feature>
<reference evidence="2" key="1">
    <citation type="submission" date="2020-02" db="EMBL/GenBank/DDBJ databases">
        <authorList>
            <person name="Meier V. D."/>
        </authorList>
    </citation>
    <scope>NUCLEOTIDE SEQUENCE</scope>
    <source>
        <strain evidence="2">AVDCRST_MAG05</strain>
    </source>
</reference>
<dbReference type="AlphaFoldDB" id="A0A6J4U4J7"/>
<evidence type="ECO:0000313" key="2">
    <source>
        <dbReference type="EMBL" id="CAA9538546.1"/>
    </source>
</evidence>